<evidence type="ECO:0000313" key="3">
    <source>
        <dbReference type="Proteomes" id="UP001152519"/>
    </source>
</evidence>
<reference evidence="2" key="1">
    <citation type="submission" date="2021-05" db="EMBL/GenBank/DDBJ databases">
        <authorList>
            <person name="Arsene-Ploetze F."/>
        </authorList>
    </citation>
    <scope>NUCLEOTIDE SEQUENCE</scope>
    <source>
        <strain evidence="2">DSM 42138</strain>
    </source>
</reference>
<feature type="compositionally biased region" description="Basic and acidic residues" evidence="1">
    <location>
        <begin position="60"/>
        <end position="72"/>
    </location>
</feature>
<name>A0A9W4DSU0_9ACTN</name>
<sequence>MRWAIAFPPRPVARAVPPPNFAWGHPHAPLKNGHPLRGGHPCQVRRRTQAAGNCAPSHDGAADEHRTARGRT</sequence>
<dbReference type="EMBL" id="CAJSLV010000063">
    <property type="protein sequence ID" value="CAG6395566.1"/>
    <property type="molecule type" value="Genomic_DNA"/>
</dbReference>
<protein>
    <submittedName>
        <fullName evidence="2">Uncharacterized protein</fullName>
    </submittedName>
</protein>
<dbReference type="AlphaFoldDB" id="A0A9W4DSU0"/>
<feature type="region of interest" description="Disordered" evidence="1">
    <location>
        <begin position="21"/>
        <end position="72"/>
    </location>
</feature>
<evidence type="ECO:0000313" key="2">
    <source>
        <dbReference type="EMBL" id="CAG6395566.1"/>
    </source>
</evidence>
<accession>A0A9W4DSU0</accession>
<proteinExistence type="predicted"/>
<gene>
    <name evidence="2" type="ORF">SCOCK_330077</name>
</gene>
<dbReference type="Proteomes" id="UP001152519">
    <property type="component" value="Unassembled WGS sequence"/>
</dbReference>
<comment type="caution">
    <text evidence="2">The sequence shown here is derived from an EMBL/GenBank/DDBJ whole genome shotgun (WGS) entry which is preliminary data.</text>
</comment>
<evidence type="ECO:0000256" key="1">
    <source>
        <dbReference type="SAM" id="MobiDB-lite"/>
    </source>
</evidence>
<keyword evidence="3" id="KW-1185">Reference proteome</keyword>
<organism evidence="2 3">
    <name type="scientific">Actinacidiphila cocklensis</name>
    <dbReference type="NCBI Taxonomy" id="887465"/>
    <lineage>
        <taxon>Bacteria</taxon>
        <taxon>Bacillati</taxon>
        <taxon>Actinomycetota</taxon>
        <taxon>Actinomycetes</taxon>
        <taxon>Kitasatosporales</taxon>
        <taxon>Streptomycetaceae</taxon>
        <taxon>Actinacidiphila</taxon>
    </lineage>
</organism>